<dbReference type="EMBL" id="UZAU01000083">
    <property type="status" value="NOT_ANNOTATED_CDS"/>
    <property type="molecule type" value="Genomic_DNA"/>
</dbReference>
<feature type="compositionally biased region" description="Polar residues" evidence="4">
    <location>
        <begin position="769"/>
        <end position="788"/>
    </location>
</feature>
<dbReference type="Pfam" id="PF05911">
    <property type="entry name" value="FPP"/>
    <property type="match status" value="1"/>
</dbReference>
<evidence type="ECO:0000256" key="3">
    <source>
        <dbReference type="SAM" id="Coils"/>
    </source>
</evidence>
<evidence type="ECO:0000256" key="5">
    <source>
        <dbReference type="SAM" id="SignalP"/>
    </source>
</evidence>
<dbReference type="EnsemblPlants" id="evm.model.01.2982">
    <property type="protein sequence ID" value="cds.evm.model.01.2982"/>
    <property type="gene ID" value="evm.TU.01.2982"/>
</dbReference>
<organism evidence="6 7">
    <name type="scientific">Cannabis sativa</name>
    <name type="common">Hemp</name>
    <name type="synonym">Marijuana</name>
    <dbReference type="NCBI Taxonomy" id="3483"/>
    <lineage>
        <taxon>Eukaryota</taxon>
        <taxon>Viridiplantae</taxon>
        <taxon>Streptophyta</taxon>
        <taxon>Embryophyta</taxon>
        <taxon>Tracheophyta</taxon>
        <taxon>Spermatophyta</taxon>
        <taxon>Magnoliopsida</taxon>
        <taxon>eudicotyledons</taxon>
        <taxon>Gunneridae</taxon>
        <taxon>Pentapetalae</taxon>
        <taxon>rosids</taxon>
        <taxon>fabids</taxon>
        <taxon>Rosales</taxon>
        <taxon>Cannabaceae</taxon>
        <taxon>Cannabis</taxon>
    </lineage>
</organism>
<evidence type="ECO:0000256" key="2">
    <source>
        <dbReference type="ARBA" id="ARBA00023054"/>
    </source>
</evidence>
<evidence type="ECO:0000313" key="6">
    <source>
        <dbReference type="EnsemblPlants" id="cds.evm.model.01.2982"/>
    </source>
</evidence>
<feature type="coiled-coil region" evidence="3">
    <location>
        <begin position="1162"/>
        <end position="1292"/>
    </location>
</feature>
<feature type="compositionally biased region" description="Polar residues" evidence="4">
    <location>
        <begin position="751"/>
        <end position="762"/>
    </location>
</feature>
<dbReference type="SUPFAM" id="SSF57997">
    <property type="entry name" value="Tropomyosin"/>
    <property type="match status" value="1"/>
</dbReference>
<feature type="coiled-coil region" evidence="3">
    <location>
        <begin position="481"/>
        <end position="597"/>
    </location>
</feature>
<evidence type="ECO:0000256" key="1">
    <source>
        <dbReference type="ARBA" id="ARBA00005921"/>
    </source>
</evidence>
<dbReference type="InterPro" id="IPR008587">
    <property type="entry name" value="FPP_plant"/>
</dbReference>
<dbReference type="PANTHER" id="PTHR31580">
    <property type="entry name" value="FILAMENT-LIKE PLANT PROTEIN 4"/>
    <property type="match status" value="1"/>
</dbReference>
<reference evidence="6" key="1">
    <citation type="submission" date="2018-11" db="EMBL/GenBank/DDBJ databases">
        <authorList>
            <person name="Grassa J C."/>
        </authorList>
    </citation>
    <scope>NUCLEOTIDE SEQUENCE [LARGE SCALE GENOMIC DNA]</scope>
</reference>
<evidence type="ECO:0008006" key="8">
    <source>
        <dbReference type="Google" id="ProtNLM"/>
    </source>
</evidence>
<sequence length="1422" mass="159354">MRLSFLCFTLHTTVADVPVNVARHTSKLKLLSKRRMMAHTKYTMRKALEFDPHFAQLFTMAGVEQARLLSEEAEVVTGDVEVQEIEEQREVRPDGPYDAKGEKPISELGNMLVEGQDYVDEEYKEARPMSTKGKKGLMWVSPPSILTFKRLTNLFEEGLLRKVDAFLPSLGARGGFYAWPRAKKILQLLNSTQNISLLITTVNLIKYGPYPSEEVIGKRKVVVVEEEDGNSSDEDAPSLLVWEGSLPEVQAMSKKMMRALRKRLGDASGVKLEEDLKAVSKEVQALTDEREGLRTLLQNQEAKVRELTENLTKEPREKISLEESFGSEQETFQKEVEEYETANMEVYYEFWKANPKENFDYLKDELHAGFLGYCKGKKEPYKKPNYVQISVDQYSHLTGLEDQVKTYEEQVKTLDDQITELNEKLTAAQTEMTNKDNLVKQHAKVAEEAVSGWEKAESEAVALKTHLESVTLAKLTVEDRASHLDGALKECMRQIRNLKEEHEQKLQDVILAKNKQCEKIKLELEAKLENLDQELRRSGAENAAISRSLQERSNMLMKISEEKSQAEADIEHLKGNIESCEREINSLKYELHVASKELEIRNEEKNMSIRSAEVANKQHMEGVKKIAKLEAECQRLRVLVRKKLPGAAALAQMKLEVESLGHESRDYGDSRVRRSPVKPASPHLSHVTEFSLDNVQKYQKENEFLTERLLGMEEETKMLKEALAKRNSELQASRSMCAKTASKLQSLEAQIQNSNQHKTSPKSIVPITTEGSFSQNASNPPSLTSMSEDGNDDDRSCAESWATALISELSHFKKDKDTEKSDQADKQNHLNLMDDFLEMEKLACLSNDSNGTISGSDSTNSKISEGVNHDASEVITGKDIHSEQQCNSNSLENQQPLSNVESSDEKQLPLMNLRSRISVLLESVSKETDVGTILEDIKCAIQETHDTLHQHAVSCVSEDVHCSDARSDRQVNPEDAGLTADKEISLSQPARESEQISKDLAAAISQIHDFVTFLGKEAMVVHDTFTESDGFSKRIEDFSVTYNKVMHSNLSLLDFVLDLSRVLAKASELRFNVLGFKGNESETNSPDCIDKVALPENKVVLKDSNEVYQNGCAHISNSVSHPEIPDDGNIVSSYQSNTNSCKISVEEFEQLKSEKSNLALDLTRCTENLEMTKSQLQETEQLLSDAKSQLASVQNSNSLSETQLKCMAESYRSLETKAQELETELNLLRVKTESMETELQDEKKNHQDALARCKELQEQLQRKESSGDNEVDKSQEKELAAAAEKLAECQETIFLLGKQLKNMRPQPEFTGSPYSERSQKGEGEEEPTTSGLSLLECDQAESETAVSATLNRVGAESPIDVYNSPCSPSHSDTNILKSPVNSKNAVHKSPKSGSSTSSSSATPEKHSRGFSRFFSSKGKNGH</sequence>
<keyword evidence="7" id="KW-1185">Reference proteome</keyword>
<feature type="coiled-coil region" evidence="3">
    <location>
        <begin position="269"/>
        <end position="317"/>
    </location>
</feature>
<feature type="chain" id="PRO_5030867831" description="Filament-like plant protein 4" evidence="5">
    <location>
        <begin position="16"/>
        <end position="1422"/>
    </location>
</feature>
<feature type="signal peptide" evidence="5">
    <location>
        <begin position="1"/>
        <end position="15"/>
    </location>
</feature>
<dbReference type="Proteomes" id="UP000596661">
    <property type="component" value="Chromosome 1"/>
</dbReference>
<keyword evidence="5" id="KW-0732">Signal</keyword>
<evidence type="ECO:0000256" key="4">
    <source>
        <dbReference type="SAM" id="MobiDB-lite"/>
    </source>
</evidence>
<dbReference type="Gramene" id="evm.model.01.2982">
    <property type="protein sequence ID" value="cds.evm.model.01.2982"/>
    <property type="gene ID" value="evm.TU.01.2982"/>
</dbReference>
<feature type="region of interest" description="Disordered" evidence="4">
    <location>
        <begin position="751"/>
        <end position="797"/>
    </location>
</feature>
<feature type="compositionally biased region" description="Polar residues" evidence="4">
    <location>
        <begin position="885"/>
        <end position="901"/>
    </location>
</feature>
<keyword evidence="2 3" id="KW-0175">Coiled coil</keyword>
<evidence type="ECO:0000313" key="7">
    <source>
        <dbReference type="Proteomes" id="UP000596661"/>
    </source>
</evidence>
<dbReference type="PANTHER" id="PTHR31580:SF4">
    <property type="entry name" value="FILAMENT-LIKE PLANT PROTEIN 6"/>
    <property type="match status" value="1"/>
</dbReference>
<comment type="similarity">
    <text evidence="1">Belongs to the FPP family.</text>
</comment>
<feature type="compositionally biased region" description="Low complexity" evidence="4">
    <location>
        <begin position="1410"/>
        <end position="1422"/>
    </location>
</feature>
<protein>
    <recommendedName>
        <fullName evidence="8">Filament-like plant protein 4</fullName>
    </recommendedName>
</protein>
<feature type="region of interest" description="Disordered" evidence="4">
    <location>
        <begin position="885"/>
        <end position="904"/>
    </location>
</feature>
<feature type="compositionally biased region" description="Polar residues" evidence="4">
    <location>
        <begin position="1364"/>
        <end position="1384"/>
    </location>
</feature>
<proteinExistence type="inferred from homology"/>
<name>A0A803NNA4_CANSA</name>
<reference evidence="6" key="2">
    <citation type="submission" date="2021-03" db="UniProtKB">
        <authorList>
            <consortium name="EnsemblPlants"/>
        </authorList>
    </citation>
    <scope>IDENTIFICATION</scope>
</reference>
<dbReference type="OMA" id="AQKSNGM"/>
<feature type="coiled-coil region" evidence="3">
    <location>
        <begin position="397"/>
        <end position="438"/>
    </location>
</feature>
<feature type="compositionally biased region" description="Low complexity" evidence="4">
    <location>
        <begin position="1391"/>
        <end position="1402"/>
    </location>
</feature>
<feature type="region of interest" description="Disordered" evidence="4">
    <location>
        <begin position="1303"/>
        <end position="1422"/>
    </location>
</feature>
<accession>A0A803NNA4</accession>